<dbReference type="PANTHER" id="PTHR14218:SF15">
    <property type="entry name" value="TRIPEPTIDYL-PEPTIDASE 1"/>
    <property type="match status" value="1"/>
</dbReference>
<dbReference type="InterPro" id="IPR036852">
    <property type="entry name" value="Peptidase_S8/S53_dom_sf"/>
</dbReference>
<reference evidence="9 10" key="1">
    <citation type="submission" date="2017-11" db="EMBL/GenBank/DDBJ databases">
        <title>Draft Genome Sequence of Lactobacillus curieae NBRC 111893 isolated from Koso, a Japanese sugar-Vegetable Fermented Beverage.</title>
        <authorList>
            <person name="Chiou T.Y."/>
            <person name="Oshima K."/>
            <person name="Suda W."/>
            <person name="Hattori M."/>
            <person name="Takahashi T."/>
        </authorList>
    </citation>
    <scope>NUCLEOTIDE SEQUENCE [LARGE SCALE GENOMIC DNA]</scope>
    <source>
        <strain evidence="9 10">NBRC111893</strain>
    </source>
</reference>
<comment type="caution">
    <text evidence="9">The sequence shown here is derived from an EMBL/GenBank/DDBJ whole genome shotgun (WGS) entry which is preliminary data.</text>
</comment>
<dbReference type="GO" id="GO:0006508">
    <property type="term" value="P:proteolysis"/>
    <property type="evidence" value="ECO:0007669"/>
    <property type="project" value="UniProtKB-KW"/>
</dbReference>
<dbReference type="EMBL" id="BEXA01000002">
    <property type="protein sequence ID" value="GAY72776.1"/>
    <property type="molecule type" value="Genomic_DNA"/>
</dbReference>
<keyword evidence="6" id="KW-0106">Calcium</keyword>
<keyword evidence="7" id="KW-0865">Zymogen</keyword>
<evidence type="ECO:0000256" key="3">
    <source>
        <dbReference type="ARBA" id="ARBA00022723"/>
    </source>
</evidence>
<dbReference type="PANTHER" id="PTHR14218">
    <property type="entry name" value="PROTEASE S8 TRIPEPTIDYL PEPTIDASE I CLN2"/>
    <property type="match status" value="1"/>
</dbReference>
<keyword evidence="3" id="KW-0479">Metal-binding</keyword>
<dbReference type="CDD" id="cd11377">
    <property type="entry name" value="Pro-peptidase_S53"/>
    <property type="match status" value="1"/>
</dbReference>
<keyword evidence="4" id="KW-0378">Hydrolase</keyword>
<dbReference type="PROSITE" id="PS51695">
    <property type="entry name" value="SEDOLISIN"/>
    <property type="match status" value="1"/>
</dbReference>
<dbReference type="AlphaFoldDB" id="A0A401FKE7"/>
<dbReference type="CDD" id="cd04056">
    <property type="entry name" value="Peptidases_S53"/>
    <property type="match status" value="1"/>
</dbReference>
<dbReference type="SMART" id="SM00944">
    <property type="entry name" value="Pro-kuma_activ"/>
    <property type="match status" value="1"/>
</dbReference>
<dbReference type="InterPro" id="IPR050819">
    <property type="entry name" value="Tripeptidyl-peptidase_I"/>
</dbReference>
<accession>A0A401FKE7</accession>
<dbReference type="GO" id="GO:0046872">
    <property type="term" value="F:metal ion binding"/>
    <property type="evidence" value="ECO:0007669"/>
    <property type="project" value="UniProtKB-KW"/>
</dbReference>
<comment type="cofactor">
    <cofactor evidence="1">
        <name>Ca(2+)</name>
        <dbReference type="ChEBI" id="CHEBI:29108"/>
    </cofactor>
</comment>
<evidence type="ECO:0000256" key="7">
    <source>
        <dbReference type="ARBA" id="ARBA00023145"/>
    </source>
</evidence>
<evidence type="ECO:0000256" key="4">
    <source>
        <dbReference type="ARBA" id="ARBA00022801"/>
    </source>
</evidence>
<dbReference type="SUPFAM" id="SSF54897">
    <property type="entry name" value="Protease propeptides/inhibitors"/>
    <property type="match status" value="1"/>
</dbReference>
<evidence type="ECO:0000259" key="8">
    <source>
        <dbReference type="PROSITE" id="PS51695"/>
    </source>
</evidence>
<organism evidence="9 10">
    <name type="scientific">Lentilactobacillus kosonis</name>
    <dbReference type="NCBI Taxonomy" id="2810561"/>
    <lineage>
        <taxon>Bacteria</taxon>
        <taxon>Bacillati</taxon>
        <taxon>Bacillota</taxon>
        <taxon>Bacilli</taxon>
        <taxon>Lactobacillales</taxon>
        <taxon>Lactobacillaceae</taxon>
        <taxon>Lentilactobacillus</taxon>
    </lineage>
</organism>
<dbReference type="Proteomes" id="UP000286974">
    <property type="component" value="Unassembled WGS sequence"/>
</dbReference>
<proteinExistence type="predicted"/>
<evidence type="ECO:0000313" key="9">
    <source>
        <dbReference type="EMBL" id="GAY72776.1"/>
    </source>
</evidence>
<evidence type="ECO:0000313" key="10">
    <source>
        <dbReference type="Proteomes" id="UP000286974"/>
    </source>
</evidence>
<name>A0A401FKE7_9LACO</name>
<feature type="domain" description="Peptidase S53" evidence="8">
    <location>
        <begin position="196"/>
        <end position="614"/>
    </location>
</feature>
<dbReference type="InterPro" id="IPR023828">
    <property type="entry name" value="Peptidase_S8_Ser-AS"/>
</dbReference>
<dbReference type="GO" id="GO:0008240">
    <property type="term" value="F:tripeptidyl-peptidase activity"/>
    <property type="evidence" value="ECO:0007669"/>
    <property type="project" value="TreeGrafter"/>
</dbReference>
<evidence type="ECO:0000256" key="1">
    <source>
        <dbReference type="ARBA" id="ARBA00001913"/>
    </source>
</evidence>
<sequence>MGVIKIFKLVNERPRIIGVALVFFSLAFIWQLGTPSYAATKVPDETVSVVLKPRNQTKLFKLVYNTSNPSSIKYHKYLEPTEFANRFGAESNTVKQLNSYFKKYHLVTKPKKGNLVLLVTGSKQNLARAFHVTLIKSQNDGVSYRKMLGKPRLTKKLTNKILLVSGLSRYYAVSSRYAQQPASLASKIQSSHANDGYSPMKFVNHYGVKSLYESGNSGRSKTIGIISFANYHYADAYHYWKSVGINVRANRLSVSRTSGTKDNWANAEETTLDVEQAGAIAPDAFIRTYIGNPDTTGMISSLANAVAENRASVLSISWGQSEATLANEIRLGITPTKYNEALNLLFAQAAVQGISVLSASGDNGAYDGVLEGNQSGLSVDFPASSPFVTAVGGTTLSTHQWVNHKRVITKKERAWGTDIVNPSTTTSLSFNNLSKLTKYFVGGGGGFSKFNSTPKYQLGVSGVNTFAAIKKWSFTDNRIVRVVSEPQKYGKSTGRNLPDISANADPVTGYSMYVSGSKDGSDGSWYVMGGTSLAAPQIAASLLLVGDDNGSRLGFVNPIMYKLAQSANSPFTPLDSAENNNNLYYTGQPGKLYNQATGLGTVNFGKLSMAIKNNY</sequence>
<evidence type="ECO:0000256" key="6">
    <source>
        <dbReference type="ARBA" id="ARBA00022837"/>
    </source>
</evidence>
<keyword evidence="2 9" id="KW-0645">Protease</keyword>
<evidence type="ECO:0000256" key="2">
    <source>
        <dbReference type="ARBA" id="ARBA00022670"/>
    </source>
</evidence>
<dbReference type="Pfam" id="PF09286">
    <property type="entry name" value="Pro-kuma_activ"/>
    <property type="match status" value="1"/>
</dbReference>
<keyword evidence="10" id="KW-1185">Reference proteome</keyword>
<dbReference type="GO" id="GO:0004252">
    <property type="term" value="F:serine-type endopeptidase activity"/>
    <property type="evidence" value="ECO:0007669"/>
    <property type="project" value="InterPro"/>
</dbReference>
<dbReference type="PROSITE" id="PS00138">
    <property type="entry name" value="SUBTILASE_SER"/>
    <property type="match status" value="1"/>
</dbReference>
<evidence type="ECO:0000256" key="5">
    <source>
        <dbReference type="ARBA" id="ARBA00022825"/>
    </source>
</evidence>
<keyword evidence="5" id="KW-0720">Serine protease</keyword>
<dbReference type="Gene3D" id="3.40.50.200">
    <property type="entry name" value="Peptidase S8/S53 domain"/>
    <property type="match status" value="1"/>
</dbReference>
<dbReference type="SUPFAM" id="SSF52743">
    <property type="entry name" value="Subtilisin-like"/>
    <property type="match status" value="1"/>
</dbReference>
<dbReference type="InterPro" id="IPR015366">
    <property type="entry name" value="S53_propep"/>
</dbReference>
<protein>
    <submittedName>
        <fullName evidence="9">Possible periplasmic aspartyl protease</fullName>
    </submittedName>
</protein>
<gene>
    <name evidence="9" type="ORF">NBRC111893_922</name>
</gene>
<dbReference type="InterPro" id="IPR030400">
    <property type="entry name" value="Sedolisin_dom"/>
</dbReference>